<dbReference type="Proteomes" id="UP001497535">
    <property type="component" value="Unassembled WGS sequence"/>
</dbReference>
<sequence>MSISTIRRQVKNVALNYTNAQVKVREATSNDPWGPTTALMSEIADMTHDPIQFNEIMSVIWKRLNDHGKNWRHVNFEWSLWQSRRIGVPAEKNLKNKKKDFSRVKKYVDYESELGFWKSRIPNPKFRYLTFWVKFRKINRA</sequence>
<protein>
    <submittedName>
        <fullName evidence="1">Uncharacterized protein</fullName>
    </submittedName>
</protein>
<evidence type="ECO:0000313" key="1">
    <source>
        <dbReference type="EMBL" id="CAK5093131.1"/>
    </source>
</evidence>
<name>A0ACB1AMY6_MELEN</name>
<proteinExistence type="predicted"/>
<keyword evidence="2" id="KW-1185">Reference proteome</keyword>
<accession>A0ACB1AMY6</accession>
<gene>
    <name evidence="1" type="ORF">MENTE1834_LOCUS40295</name>
</gene>
<comment type="caution">
    <text evidence="1">The sequence shown here is derived from an EMBL/GenBank/DDBJ whole genome shotgun (WGS) entry which is preliminary data.</text>
</comment>
<dbReference type="EMBL" id="CAVMJV010000094">
    <property type="protein sequence ID" value="CAK5093131.1"/>
    <property type="molecule type" value="Genomic_DNA"/>
</dbReference>
<organism evidence="1 2">
    <name type="scientific">Meloidogyne enterolobii</name>
    <name type="common">Root-knot nematode worm</name>
    <name type="synonym">Meloidogyne mayaguensis</name>
    <dbReference type="NCBI Taxonomy" id="390850"/>
    <lineage>
        <taxon>Eukaryota</taxon>
        <taxon>Metazoa</taxon>
        <taxon>Ecdysozoa</taxon>
        <taxon>Nematoda</taxon>
        <taxon>Chromadorea</taxon>
        <taxon>Rhabditida</taxon>
        <taxon>Tylenchina</taxon>
        <taxon>Tylenchomorpha</taxon>
        <taxon>Tylenchoidea</taxon>
        <taxon>Meloidogynidae</taxon>
        <taxon>Meloidogyninae</taxon>
        <taxon>Meloidogyne</taxon>
    </lineage>
</organism>
<reference evidence="1" key="1">
    <citation type="submission" date="2023-11" db="EMBL/GenBank/DDBJ databases">
        <authorList>
            <person name="Poullet M."/>
        </authorList>
    </citation>
    <scope>NUCLEOTIDE SEQUENCE</scope>
    <source>
        <strain evidence="1">E1834</strain>
    </source>
</reference>
<evidence type="ECO:0000313" key="2">
    <source>
        <dbReference type="Proteomes" id="UP001497535"/>
    </source>
</evidence>